<evidence type="ECO:0000313" key="1">
    <source>
        <dbReference type="EMBL" id="KAF6214567.1"/>
    </source>
</evidence>
<dbReference type="Proteomes" id="UP000466442">
    <property type="component" value="Unassembled WGS sequence"/>
</dbReference>
<proteinExistence type="predicted"/>
<comment type="caution">
    <text evidence="1">The sequence shown here is derived from an EMBL/GenBank/DDBJ whole genome shotgun (WGS) entry which is preliminary data.</text>
</comment>
<dbReference type="AlphaFoldDB" id="A0A6A4KID9"/>
<dbReference type="SUPFAM" id="SSF50494">
    <property type="entry name" value="Trypsin-like serine proteases"/>
    <property type="match status" value="1"/>
</dbReference>
<dbReference type="EMBL" id="WIXP02000002">
    <property type="protein sequence ID" value="KAF6214567.1"/>
    <property type="molecule type" value="Genomic_DNA"/>
</dbReference>
<sequence>MGSTQEIPLFLEGLDQLDGPYFAASVVENNVHACMASILTGLHLITLCTCTTRWLVLLHVYIMKDPKSIKAIGGTGVLTSPYRVERDIRYIFPHPYCGGNLSRVDLAVLQLWVPWPLTRNLAVAPLHLDANTTYFDYVFETKALEAPYCRTLSWWRYGLVQPPFGSSPKLNETAELHTQVAKVVDMHHCYPFQANVQGEIQEYTKIHPNFELSKLCVLRTKVPWKSCGTDKGSPILCLISETIGWRMYGIGLGGAQCYSRHSLELYQGFTNALSFLRLYLGMDLTLKEHKVKPHQGSERKQKIDNLSLLE</sequence>
<keyword evidence="2" id="KW-1185">Reference proteome</keyword>
<dbReference type="InterPro" id="IPR009003">
    <property type="entry name" value="Peptidase_S1_PA"/>
</dbReference>
<dbReference type="InterPro" id="IPR043504">
    <property type="entry name" value="Peptidase_S1_PA_chymotrypsin"/>
</dbReference>
<gene>
    <name evidence="1" type="ORF">GE061_009310</name>
</gene>
<evidence type="ECO:0000313" key="2">
    <source>
        <dbReference type="Proteomes" id="UP000466442"/>
    </source>
</evidence>
<dbReference type="Gene3D" id="2.40.10.10">
    <property type="entry name" value="Trypsin-like serine proteases"/>
    <property type="match status" value="1"/>
</dbReference>
<reference evidence="1" key="1">
    <citation type="journal article" date="2021" name="Mol. Ecol. Resour.">
        <title>Apolygus lucorum genome provides insights into omnivorousness and mesophyll feeding.</title>
        <authorList>
            <person name="Liu Y."/>
            <person name="Liu H."/>
            <person name="Wang H."/>
            <person name="Huang T."/>
            <person name="Liu B."/>
            <person name="Yang B."/>
            <person name="Yin L."/>
            <person name="Li B."/>
            <person name="Zhang Y."/>
            <person name="Zhang S."/>
            <person name="Jiang F."/>
            <person name="Zhang X."/>
            <person name="Ren Y."/>
            <person name="Wang B."/>
            <person name="Wang S."/>
            <person name="Lu Y."/>
            <person name="Wu K."/>
            <person name="Fan W."/>
            <person name="Wang G."/>
        </authorList>
    </citation>
    <scope>NUCLEOTIDE SEQUENCE</scope>
    <source>
        <strain evidence="1">12Hb</strain>
    </source>
</reference>
<protein>
    <submittedName>
        <fullName evidence="1">Uncharacterized protein</fullName>
    </submittedName>
</protein>
<name>A0A6A4KID9_APOLU</name>
<accession>A0A6A4KID9</accession>
<organism evidence="1 2">
    <name type="scientific">Apolygus lucorum</name>
    <name type="common">Small green plant bug</name>
    <name type="synonym">Lygocoris lucorum</name>
    <dbReference type="NCBI Taxonomy" id="248454"/>
    <lineage>
        <taxon>Eukaryota</taxon>
        <taxon>Metazoa</taxon>
        <taxon>Ecdysozoa</taxon>
        <taxon>Arthropoda</taxon>
        <taxon>Hexapoda</taxon>
        <taxon>Insecta</taxon>
        <taxon>Pterygota</taxon>
        <taxon>Neoptera</taxon>
        <taxon>Paraneoptera</taxon>
        <taxon>Hemiptera</taxon>
        <taxon>Heteroptera</taxon>
        <taxon>Panheteroptera</taxon>
        <taxon>Cimicomorpha</taxon>
        <taxon>Miridae</taxon>
        <taxon>Mirini</taxon>
        <taxon>Apolygus</taxon>
    </lineage>
</organism>